<dbReference type="PANTHER" id="PTHR33233:SF17">
    <property type="entry name" value="DUF4283 DOMAIN-CONTAINING PROTEIN"/>
    <property type="match status" value="1"/>
</dbReference>
<keyword evidence="4" id="KW-1185">Reference proteome</keyword>
<reference evidence="3" key="1">
    <citation type="submission" date="2023-03" db="EMBL/GenBank/DDBJ databases">
        <authorList>
            <person name="Julca I."/>
        </authorList>
    </citation>
    <scope>NUCLEOTIDE SEQUENCE</scope>
</reference>
<gene>
    <name evidence="3" type="ORF">OLC1_LOCUS21513</name>
</gene>
<dbReference type="SUPFAM" id="SSF56219">
    <property type="entry name" value="DNase I-like"/>
    <property type="match status" value="1"/>
</dbReference>
<feature type="region of interest" description="Disordered" evidence="1">
    <location>
        <begin position="1"/>
        <end position="36"/>
    </location>
</feature>
<accession>A0AAV1E6W2</accession>
<dbReference type="InterPro" id="IPR025558">
    <property type="entry name" value="DUF4283"/>
</dbReference>
<dbReference type="SUPFAM" id="SSF50630">
    <property type="entry name" value="Acid proteases"/>
    <property type="match status" value="1"/>
</dbReference>
<evidence type="ECO:0000313" key="3">
    <source>
        <dbReference type="EMBL" id="CAI9114888.1"/>
    </source>
</evidence>
<dbReference type="CDD" id="cd00303">
    <property type="entry name" value="retropepsin_like"/>
    <property type="match status" value="1"/>
</dbReference>
<protein>
    <submittedName>
        <fullName evidence="3">OLC1v1015705C1</fullName>
    </submittedName>
</protein>
<feature type="domain" description="DUF4283" evidence="2">
    <location>
        <begin position="99"/>
        <end position="174"/>
    </location>
</feature>
<dbReference type="InterPro" id="IPR021109">
    <property type="entry name" value="Peptidase_aspartic_dom_sf"/>
</dbReference>
<feature type="compositionally biased region" description="Polar residues" evidence="1">
    <location>
        <begin position="669"/>
        <end position="694"/>
    </location>
</feature>
<dbReference type="InterPro" id="IPR036691">
    <property type="entry name" value="Endo/exonu/phosph_ase_sf"/>
</dbReference>
<dbReference type="Pfam" id="PF08284">
    <property type="entry name" value="RVP_2"/>
    <property type="match status" value="1"/>
</dbReference>
<feature type="compositionally biased region" description="Basic and acidic residues" evidence="1">
    <location>
        <begin position="24"/>
        <end position="36"/>
    </location>
</feature>
<dbReference type="Pfam" id="PF14111">
    <property type="entry name" value="DUF4283"/>
    <property type="match status" value="1"/>
</dbReference>
<sequence length="906" mass="103724">MATPTELMGIQMRQSLSDGRSSGKRQDETELAGRDLNAKRQLQWSEMMERDEKQGVWAKNDTSKFKAPSGKLQFIPPKEVAGQNIAQMQMEDVKSEAEYWESSIAYFVLGAHPPIGIMERYFQKLWGNLGIDKVILLPSGLFIVRFTTLNARDSMLNVNFYHFGSKPLIVKPWDVEKGINYNDVDYVPIWIRLYGLEVKFWNLNSLSRLVVYEWLPTRCAHCTEYGHLTDKCRLKLRKVEDKPKQPLSAWKKVEKDEGRSNAEKIIVTDDNQRKPTVRRKDQSSCEGSLVKSIGQFANSLYEEGNLEKNKGDQSCEDETMKGLMFTWCNQRLGTERIYAKLDRALVNSEWIDQYVESIATVLMEGVSDHSPIEVQFKAEMQRRRSAFRFFNTSCLSTEFLSTVEKSWAASVEGTSMYQLCQKLKRLKYPLKKLNRLQFADIVEKANRGQVQLEVMQQKLSFDPGDVDLQIEERKLYHLDAKIWNKAALPKEVWQIASQKDALWIKWIHGVYIKSSSFWEVEAKCDASWQWKKLLKIRDQGKLGFAGSSWLALNNGKYIVKSGYTWLTGNEGRSMPKFQDGLFVKSSKGCSFCPPSKNHSEWLNSKSPVISHGGYKDRSSSMTCTGSSSENPIQLKEKAAMVPFYTQPRVELQEQQLELSIKKHKATGNQFPRVNQGYSRTSELSKQSPKSSKSINPELEDADVESPELEALELLVDDGIDLNDLTIEEGSMHVLSVDCVKQTILVARKVQGRIVKILIDTGSTDSFVDMLLVKEMRLPFVQSHTFTIIVGDGNKISGNLISPNLHWNIEEYKFSFDLKIMKLGGYDMIIAVDWMRHFNPITFDYDEMHERLSKYGRQHILQGTGTMASMSLIREENCPGVKQERRCRMFAVQLQETESVETMAGTN</sequence>
<evidence type="ECO:0000256" key="1">
    <source>
        <dbReference type="SAM" id="MobiDB-lite"/>
    </source>
</evidence>
<dbReference type="EMBL" id="OX459125">
    <property type="protein sequence ID" value="CAI9114888.1"/>
    <property type="molecule type" value="Genomic_DNA"/>
</dbReference>
<dbReference type="PANTHER" id="PTHR33233">
    <property type="entry name" value="ENDONUCLEASE/EXONUCLEASE/PHOSPHATASE"/>
    <property type="match status" value="1"/>
</dbReference>
<evidence type="ECO:0000313" key="4">
    <source>
        <dbReference type="Proteomes" id="UP001161247"/>
    </source>
</evidence>
<organism evidence="3 4">
    <name type="scientific">Oldenlandia corymbosa var. corymbosa</name>
    <dbReference type="NCBI Taxonomy" id="529605"/>
    <lineage>
        <taxon>Eukaryota</taxon>
        <taxon>Viridiplantae</taxon>
        <taxon>Streptophyta</taxon>
        <taxon>Embryophyta</taxon>
        <taxon>Tracheophyta</taxon>
        <taxon>Spermatophyta</taxon>
        <taxon>Magnoliopsida</taxon>
        <taxon>eudicotyledons</taxon>
        <taxon>Gunneridae</taxon>
        <taxon>Pentapetalae</taxon>
        <taxon>asterids</taxon>
        <taxon>lamiids</taxon>
        <taxon>Gentianales</taxon>
        <taxon>Rubiaceae</taxon>
        <taxon>Rubioideae</taxon>
        <taxon>Spermacoceae</taxon>
        <taxon>Hedyotis-Oldenlandia complex</taxon>
        <taxon>Oldenlandia</taxon>
    </lineage>
</organism>
<dbReference type="Gene3D" id="2.40.70.10">
    <property type="entry name" value="Acid Proteases"/>
    <property type="match status" value="1"/>
</dbReference>
<dbReference type="Proteomes" id="UP001161247">
    <property type="component" value="Chromosome 8"/>
</dbReference>
<feature type="region of interest" description="Disordered" evidence="1">
    <location>
        <begin position="669"/>
        <end position="702"/>
    </location>
</feature>
<proteinExistence type="predicted"/>
<dbReference type="AlphaFoldDB" id="A0AAV1E6W2"/>
<name>A0AAV1E6W2_OLDCO</name>
<evidence type="ECO:0000259" key="2">
    <source>
        <dbReference type="Pfam" id="PF14111"/>
    </source>
</evidence>